<dbReference type="SMART" id="SM00345">
    <property type="entry name" value="HTH_GNTR"/>
    <property type="match status" value="1"/>
</dbReference>
<evidence type="ECO:0000313" key="6">
    <source>
        <dbReference type="Proteomes" id="UP000655751"/>
    </source>
</evidence>
<feature type="domain" description="HTH gntR-type" evidence="4">
    <location>
        <begin position="4"/>
        <end position="72"/>
    </location>
</feature>
<dbReference type="InterPro" id="IPR036390">
    <property type="entry name" value="WH_DNA-bd_sf"/>
</dbReference>
<evidence type="ECO:0000256" key="1">
    <source>
        <dbReference type="ARBA" id="ARBA00023015"/>
    </source>
</evidence>
<dbReference type="Proteomes" id="UP000655751">
    <property type="component" value="Unassembled WGS sequence"/>
</dbReference>
<evidence type="ECO:0000259" key="4">
    <source>
        <dbReference type="PROSITE" id="PS50949"/>
    </source>
</evidence>
<dbReference type="CDD" id="cd07377">
    <property type="entry name" value="WHTH_GntR"/>
    <property type="match status" value="1"/>
</dbReference>
<dbReference type="PANTHER" id="PTHR44846:SF17">
    <property type="entry name" value="GNTR-FAMILY TRANSCRIPTIONAL REGULATOR"/>
    <property type="match status" value="1"/>
</dbReference>
<dbReference type="SUPFAM" id="SSF46785">
    <property type="entry name" value="Winged helix' DNA-binding domain"/>
    <property type="match status" value="1"/>
</dbReference>
<dbReference type="GO" id="GO:0003677">
    <property type="term" value="F:DNA binding"/>
    <property type="evidence" value="ECO:0007669"/>
    <property type="project" value="UniProtKB-KW"/>
</dbReference>
<sequence length="114" mass="12454">MSNQPRYAQIVADLRARIERGEYKTGDQIPTKAELMDQWGVALNTVARAVTELQQAGLIETHHGVGSFVRTPPTPTPTLDEEVATLRGRVTALEGHLTALYEHLGIPQPSEATP</sequence>
<dbReference type="AlphaFoldDB" id="A0A931N5Y4"/>
<comment type="caution">
    <text evidence="5">The sequence shown here is derived from an EMBL/GenBank/DDBJ whole genome shotgun (WGS) entry which is preliminary data.</text>
</comment>
<protein>
    <submittedName>
        <fullName evidence="5">GntR family transcriptional regulator</fullName>
    </submittedName>
</protein>
<keyword evidence="1" id="KW-0805">Transcription regulation</keyword>
<evidence type="ECO:0000256" key="2">
    <source>
        <dbReference type="ARBA" id="ARBA00023125"/>
    </source>
</evidence>
<keyword evidence="6" id="KW-1185">Reference proteome</keyword>
<keyword evidence="3" id="KW-0804">Transcription</keyword>
<name>A0A931N5Y4_9NOCA</name>
<dbReference type="InterPro" id="IPR050679">
    <property type="entry name" value="Bact_HTH_transcr_reg"/>
</dbReference>
<accession>A0A931N5Y4</accession>
<organism evidence="5 6">
    <name type="scientific">Nocardia bovistercoris</name>
    <dbReference type="NCBI Taxonomy" id="2785916"/>
    <lineage>
        <taxon>Bacteria</taxon>
        <taxon>Bacillati</taxon>
        <taxon>Actinomycetota</taxon>
        <taxon>Actinomycetes</taxon>
        <taxon>Mycobacteriales</taxon>
        <taxon>Nocardiaceae</taxon>
        <taxon>Nocardia</taxon>
    </lineage>
</organism>
<dbReference type="GO" id="GO:0045892">
    <property type="term" value="P:negative regulation of DNA-templated transcription"/>
    <property type="evidence" value="ECO:0007669"/>
    <property type="project" value="TreeGrafter"/>
</dbReference>
<keyword evidence="2" id="KW-0238">DNA-binding</keyword>
<dbReference type="Gene3D" id="1.10.10.10">
    <property type="entry name" value="Winged helix-like DNA-binding domain superfamily/Winged helix DNA-binding domain"/>
    <property type="match status" value="1"/>
</dbReference>
<gene>
    <name evidence="5" type="ORF">IT779_29240</name>
</gene>
<evidence type="ECO:0000256" key="3">
    <source>
        <dbReference type="ARBA" id="ARBA00023163"/>
    </source>
</evidence>
<reference evidence="5" key="1">
    <citation type="submission" date="2020-11" db="EMBL/GenBank/DDBJ databases">
        <title>Nocardia NEAU-351.nov., a novel actinomycete isolated from the cow dung.</title>
        <authorList>
            <person name="Zhang X."/>
        </authorList>
    </citation>
    <scope>NUCLEOTIDE SEQUENCE</scope>
    <source>
        <strain evidence="5">NEAU-351</strain>
    </source>
</reference>
<dbReference type="PANTHER" id="PTHR44846">
    <property type="entry name" value="MANNOSYL-D-GLYCERATE TRANSPORT/METABOLISM SYSTEM REPRESSOR MNGR-RELATED"/>
    <property type="match status" value="1"/>
</dbReference>
<dbReference type="EMBL" id="JADMLG010000015">
    <property type="protein sequence ID" value="MBH0780364.1"/>
    <property type="molecule type" value="Genomic_DNA"/>
</dbReference>
<evidence type="ECO:0000313" key="5">
    <source>
        <dbReference type="EMBL" id="MBH0780364.1"/>
    </source>
</evidence>
<dbReference type="GO" id="GO:0003700">
    <property type="term" value="F:DNA-binding transcription factor activity"/>
    <property type="evidence" value="ECO:0007669"/>
    <property type="project" value="InterPro"/>
</dbReference>
<dbReference type="InterPro" id="IPR036388">
    <property type="entry name" value="WH-like_DNA-bd_sf"/>
</dbReference>
<dbReference type="InterPro" id="IPR000524">
    <property type="entry name" value="Tscrpt_reg_HTH_GntR"/>
</dbReference>
<dbReference type="Pfam" id="PF00392">
    <property type="entry name" value="GntR"/>
    <property type="match status" value="1"/>
</dbReference>
<dbReference type="RefSeq" id="WP_196152678.1">
    <property type="nucleotide sequence ID" value="NZ_JADMLG010000015.1"/>
</dbReference>
<proteinExistence type="predicted"/>
<dbReference type="PROSITE" id="PS50949">
    <property type="entry name" value="HTH_GNTR"/>
    <property type="match status" value="1"/>
</dbReference>